<dbReference type="EMBL" id="NHOQ01001971">
    <property type="protein sequence ID" value="PWA20479.1"/>
    <property type="molecule type" value="Genomic_DNA"/>
</dbReference>
<dbReference type="SUPFAM" id="SSF50242">
    <property type="entry name" value="TIMP-like"/>
    <property type="match status" value="1"/>
</dbReference>
<dbReference type="FunFam" id="1.10.2000.10:FF:000001">
    <property type="entry name" value="secreted frizzled-related protein 2"/>
    <property type="match status" value="1"/>
</dbReference>
<feature type="signal peptide" evidence="10">
    <location>
        <begin position="1"/>
        <end position="17"/>
    </location>
</feature>
<dbReference type="OrthoDB" id="5985572at2759"/>
<keyword evidence="3" id="KW-0217">Developmental protein</keyword>
<gene>
    <name evidence="13" type="ORF">CCH79_00003721</name>
</gene>
<evidence type="ECO:0000259" key="12">
    <source>
        <dbReference type="PROSITE" id="PS50189"/>
    </source>
</evidence>
<evidence type="ECO:0000313" key="14">
    <source>
        <dbReference type="Proteomes" id="UP000250572"/>
    </source>
</evidence>
<reference evidence="13 14" key="1">
    <citation type="journal article" date="2018" name="G3 (Bethesda)">
        <title>A High-Quality Reference Genome for the Invasive Mosquitofish Gambusia affinis Using a Chicago Library.</title>
        <authorList>
            <person name="Hoffberg S.L."/>
            <person name="Troendle N.J."/>
            <person name="Glenn T.C."/>
            <person name="Mahmud O."/>
            <person name="Louha S."/>
            <person name="Chalopin D."/>
            <person name="Bennetzen J.L."/>
            <person name="Mauricio R."/>
        </authorList>
    </citation>
    <scope>NUCLEOTIDE SEQUENCE [LARGE SCALE GENOMIC DNA]</scope>
    <source>
        <strain evidence="13">NE01/NJP1002.9</strain>
        <tissue evidence="13">Muscle</tissue>
    </source>
</reference>
<evidence type="ECO:0000256" key="7">
    <source>
        <dbReference type="ARBA" id="ARBA00022782"/>
    </source>
</evidence>
<keyword evidence="4" id="KW-0964">Secreted</keyword>
<dbReference type="Proteomes" id="UP000250572">
    <property type="component" value="Unassembled WGS sequence"/>
</dbReference>
<dbReference type="AlphaFoldDB" id="A0A315VAX9"/>
<dbReference type="GO" id="GO:0035567">
    <property type="term" value="P:non-canonical Wnt signaling pathway"/>
    <property type="evidence" value="ECO:0007669"/>
    <property type="project" value="TreeGrafter"/>
</dbReference>
<keyword evidence="14" id="KW-1185">Reference proteome</keyword>
<name>A0A315VAX9_GAMAF</name>
<dbReference type="PANTHER" id="PTHR11309">
    <property type="entry name" value="FRIZZLED"/>
    <property type="match status" value="1"/>
</dbReference>
<feature type="disulfide bond" evidence="9">
    <location>
        <begin position="51"/>
        <end position="97"/>
    </location>
</feature>
<dbReference type="OMA" id="VSKLCHR"/>
<dbReference type="STRING" id="33528.ENSGAFP00000012401"/>
<keyword evidence="5" id="KW-0879">Wnt signaling pathway</keyword>
<dbReference type="InterPro" id="IPR036790">
    <property type="entry name" value="Frizzled_dom_sf"/>
</dbReference>
<dbReference type="InterPro" id="IPR020067">
    <property type="entry name" value="Frizzled_dom"/>
</dbReference>
<evidence type="ECO:0000256" key="9">
    <source>
        <dbReference type="PROSITE-ProRule" id="PRU00090"/>
    </source>
</evidence>
<dbReference type="SUPFAM" id="SSF63501">
    <property type="entry name" value="Frizzled cysteine-rich domain"/>
    <property type="match status" value="1"/>
</dbReference>
<dbReference type="PANTHER" id="PTHR11309:SF149">
    <property type="entry name" value="SECRETED FRIZZLED-RELATED PROTEIN 2-LIKE"/>
    <property type="match status" value="1"/>
</dbReference>
<evidence type="ECO:0000256" key="8">
    <source>
        <dbReference type="ARBA" id="ARBA00023157"/>
    </source>
</evidence>
<evidence type="ECO:0000256" key="1">
    <source>
        <dbReference type="ARBA" id="ARBA00004613"/>
    </source>
</evidence>
<evidence type="ECO:0000313" key="13">
    <source>
        <dbReference type="EMBL" id="PWA20479.1"/>
    </source>
</evidence>
<evidence type="ECO:0000256" key="6">
    <source>
        <dbReference type="ARBA" id="ARBA00022729"/>
    </source>
</evidence>
<evidence type="ECO:0000256" key="10">
    <source>
        <dbReference type="SAM" id="SignalP"/>
    </source>
</evidence>
<protein>
    <recommendedName>
        <fullName evidence="15">FZ domain-containing protein</fullName>
    </recommendedName>
</protein>
<feature type="chain" id="PRO_5016419100" description="FZ domain-containing protein" evidence="10">
    <location>
        <begin position="18"/>
        <end position="341"/>
    </location>
</feature>
<keyword evidence="7" id="KW-0221">Differentiation</keyword>
<evidence type="ECO:0008006" key="15">
    <source>
        <dbReference type="Google" id="ProtNLM"/>
    </source>
</evidence>
<sequence>MSVFVLSSLMLFSVVYASDPADPVLLGPPTIGFSSSFRSVCKPIPSTLSLCHGIGYRRMWIPNLLGHDSLKEAQQQSAAWLPLISKLCHQDTKKFLCSLFAPVCVPELVGPVSPCRSLCEAVRDGCVPVMSAFGFPWPEMFNCSRFPSGTELCIPAEGQLEERTEEEVRREEELKGSIICDACTLTAEGESDIQENFCHSPYALKMRLESVSTVGGDRQLVPVARSRILRWAGGGAERAQEFGGATTHRALWLQEGGSCTCPGLDLAETNNKQEENVEPVDKKKAKRGGRLENRPQAGWFLALAQAEEGRLILTRLVKWTREDKELKKFIRSLLKKPCPEL</sequence>
<dbReference type="GO" id="GO:0030154">
    <property type="term" value="P:cell differentiation"/>
    <property type="evidence" value="ECO:0007669"/>
    <property type="project" value="UniProtKB-KW"/>
</dbReference>
<dbReference type="InterPro" id="IPR001134">
    <property type="entry name" value="Netrin_domain"/>
</dbReference>
<dbReference type="GO" id="GO:0017147">
    <property type="term" value="F:Wnt-protein binding"/>
    <property type="evidence" value="ECO:0007669"/>
    <property type="project" value="TreeGrafter"/>
</dbReference>
<feature type="domain" description="NTR" evidence="12">
    <location>
        <begin position="180"/>
        <end position="338"/>
    </location>
</feature>
<dbReference type="GO" id="GO:0060070">
    <property type="term" value="P:canonical Wnt signaling pathway"/>
    <property type="evidence" value="ECO:0007669"/>
    <property type="project" value="TreeGrafter"/>
</dbReference>
<dbReference type="Gene3D" id="1.10.2000.10">
    <property type="entry name" value="Frizzled cysteine-rich domain"/>
    <property type="match status" value="1"/>
</dbReference>
<proteinExistence type="inferred from homology"/>
<comment type="caution">
    <text evidence="9">Lacks conserved residue(s) required for the propagation of feature annotation.</text>
</comment>
<dbReference type="PROSITE" id="PS50189">
    <property type="entry name" value="NTR"/>
    <property type="match status" value="1"/>
</dbReference>
<comment type="similarity">
    <text evidence="2">Belongs to the secreted frizzled-related protein (sFRP) family.</text>
</comment>
<feature type="disulfide bond" evidence="9">
    <location>
        <begin position="119"/>
        <end position="143"/>
    </location>
</feature>
<dbReference type="InterPro" id="IPR015526">
    <property type="entry name" value="Frizzled/SFRP"/>
</dbReference>
<dbReference type="Pfam" id="PF01392">
    <property type="entry name" value="Fz"/>
    <property type="match status" value="1"/>
</dbReference>
<dbReference type="SMART" id="SM00063">
    <property type="entry name" value="FRI"/>
    <property type="match status" value="1"/>
</dbReference>
<accession>A0A315VAX9</accession>
<dbReference type="InterPro" id="IPR008993">
    <property type="entry name" value="TIMP-like_OB-fold"/>
</dbReference>
<keyword evidence="8 9" id="KW-1015">Disulfide bond</keyword>
<comment type="caution">
    <text evidence="13">The sequence shown here is derived from an EMBL/GenBank/DDBJ whole genome shotgun (WGS) entry which is preliminary data.</text>
</comment>
<evidence type="ECO:0000256" key="3">
    <source>
        <dbReference type="ARBA" id="ARBA00022473"/>
    </source>
</evidence>
<comment type="subcellular location">
    <subcellularLocation>
        <location evidence="1">Secreted</location>
    </subcellularLocation>
</comment>
<evidence type="ECO:0000256" key="5">
    <source>
        <dbReference type="ARBA" id="ARBA00022687"/>
    </source>
</evidence>
<dbReference type="GO" id="GO:0005615">
    <property type="term" value="C:extracellular space"/>
    <property type="evidence" value="ECO:0007669"/>
    <property type="project" value="TreeGrafter"/>
</dbReference>
<dbReference type="PROSITE" id="PS50038">
    <property type="entry name" value="FZ"/>
    <property type="match status" value="1"/>
</dbReference>
<feature type="disulfide bond" evidence="9">
    <location>
        <begin position="88"/>
        <end position="126"/>
    </location>
</feature>
<keyword evidence="6 10" id="KW-0732">Signal</keyword>
<feature type="domain" description="FZ" evidence="11">
    <location>
        <begin position="36"/>
        <end position="156"/>
    </location>
</feature>
<evidence type="ECO:0000256" key="4">
    <source>
        <dbReference type="ARBA" id="ARBA00022525"/>
    </source>
</evidence>
<evidence type="ECO:0000256" key="2">
    <source>
        <dbReference type="ARBA" id="ARBA00010054"/>
    </source>
</evidence>
<evidence type="ECO:0000259" key="11">
    <source>
        <dbReference type="PROSITE" id="PS50038"/>
    </source>
</evidence>
<organism evidence="13 14">
    <name type="scientific">Gambusia affinis</name>
    <name type="common">Western mosquitofish</name>
    <name type="synonym">Heterandria affinis</name>
    <dbReference type="NCBI Taxonomy" id="33528"/>
    <lineage>
        <taxon>Eukaryota</taxon>
        <taxon>Metazoa</taxon>
        <taxon>Chordata</taxon>
        <taxon>Craniata</taxon>
        <taxon>Vertebrata</taxon>
        <taxon>Euteleostomi</taxon>
        <taxon>Actinopterygii</taxon>
        <taxon>Neopterygii</taxon>
        <taxon>Teleostei</taxon>
        <taxon>Neoteleostei</taxon>
        <taxon>Acanthomorphata</taxon>
        <taxon>Ovalentaria</taxon>
        <taxon>Atherinomorphae</taxon>
        <taxon>Cyprinodontiformes</taxon>
        <taxon>Poeciliidae</taxon>
        <taxon>Poeciliinae</taxon>
        <taxon>Gambusia</taxon>
    </lineage>
</organism>